<dbReference type="KEGG" id="lch:Lcho_0304"/>
<dbReference type="RefSeq" id="WP_012345341.1">
    <property type="nucleotide sequence ID" value="NC_010524.1"/>
</dbReference>
<protein>
    <submittedName>
        <fullName evidence="1">Uncharacterized protein</fullName>
    </submittedName>
</protein>
<dbReference type="AlphaFoldDB" id="B1XW52"/>
<name>B1XW52_LEPCP</name>
<evidence type="ECO:0000313" key="1">
    <source>
        <dbReference type="EMBL" id="ACB32579.1"/>
    </source>
</evidence>
<gene>
    <name evidence="1" type="ordered locus">Lcho_0304</name>
</gene>
<evidence type="ECO:0000313" key="2">
    <source>
        <dbReference type="Proteomes" id="UP000001693"/>
    </source>
</evidence>
<proteinExistence type="predicted"/>
<dbReference type="Proteomes" id="UP000001693">
    <property type="component" value="Chromosome"/>
</dbReference>
<sequence>MNQRPVVPVFSSAMRHLPMRLLVEPMEVDAALARLMPPVVVAGVVGSNPARETDIDWMWTETGPGAVEVTEHLLPDGIDFLQFHALLSGVER</sequence>
<dbReference type="EMBL" id="CP001013">
    <property type="protein sequence ID" value="ACB32579.1"/>
    <property type="molecule type" value="Genomic_DNA"/>
</dbReference>
<reference evidence="1 2" key="1">
    <citation type="submission" date="2008-03" db="EMBL/GenBank/DDBJ databases">
        <title>Complete sequence of Leptothrix cholodnii SP-6.</title>
        <authorList>
            <consortium name="US DOE Joint Genome Institute"/>
            <person name="Copeland A."/>
            <person name="Lucas S."/>
            <person name="Lapidus A."/>
            <person name="Glavina del Rio T."/>
            <person name="Dalin E."/>
            <person name="Tice H."/>
            <person name="Bruce D."/>
            <person name="Goodwin L."/>
            <person name="Pitluck S."/>
            <person name="Chertkov O."/>
            <person name="Brettin T."/>
            <person name="Detter J.C."/>
            <person name="Han C."/>
            <person name="Kuske C.R."/>
            <person name="Schmutz J."/>
            <person name="Larimer F."/>
            <person name="Land M."/>
            <person name="Hauser L."/>
            <person name="Kyrpides N."/>
            <person name="Lykidis A."/>
            <person name="Emerson D."/>
            <person name="Richardson P."/>
        </authorList>
    </citation>
    <scope>NUCLEOTIDE SEQUENCE [LARGE SCALE GENOMIC DNA]</scope>
    <source>
        <strain evidence="2">ATCC 51168 / LMG 8142 / SP-6</strain>
    </source>
</reference>
<keyword evidence="2" id="KW-1185">Reference proteome</keyword>
<accession>B1XW52</accession>
<dbReference type="HOGENOM" id="CLU_2409650_0_0_4"/>
<organism evidence="1 2">
    <name type="scientific">Leptothrix cholodnii (strain ATCC 51168 / LMG 8142 / SP-6)</name>
    <name type="common">Leptothrix discophora (strain SP-6)</name>
    <dbReference type="NCBI Taxonomy" id="395495"/>
    <lineage>
        <taxon>Bacteria</taxon>
        <taxon>Pseudomonadati</taxon>
        <taxon>Pseudomonadota</taxon>
        <taxon>Betaproteobacteria</taxon>
        <taxon>Burkholderiales</taxon>
        <taxon>Sphaerotilaceae</taxon>
        <taxon>Leptothrix</taxon>
    </lineage>
</organism>